<protein>
    <submittedName>
        <fullName evidence="1">Uncharacterized protein</fullName>
    </submittedName>
</protein>
<dbReference type="EnsemblPlants" id="AVESA.00010b.r2.2CG0324700.1">
    <property type="protein sequence ID" value="AVESA.00010b.r2.2CG0324700.1.CDS.1"/>
    <property type="gene ID" value="AVESA.00010b.r2.2CG0324700"/>
</dbReference>
<proteinExistence type="predicted"/>
<organism evidence="1 2">
    <name type="scientific">Avena sativa</name>
    <name type="common">Oat</name>
    <dbReference type="NCBI Taxonomy" id="4498"/>
    <lineage>
        <taxon>Eukaryota</taxon>
        <taxon>Viridiplantae</taxon>
        <taxon>Streptophyta</taxon>
        <taxon>Embryophyta</taxon>
        <taxon>Tracheophyta</taxon>
        <taxon>Spermatophyta</taxon>
        <taxon>Magnoliopsida</taxon>
        <taxon>Liliopsida</taxon>
        <taxon>Poales</taxon>
        <taxon>Poaceae</taxon>
        <taxon>BOP clade</taxon>
        <taxon>Pooideae</taxon>
        <taxon>Poodae</taxon>
        <taxon>Poeae</taxon>
        <taxon>Poeae Chloroplast Group 1 (Aveneae type)</taxon>
        <taxon>Aveninae</taxon>
        <taxon>Avena</taxon>
    </lineage>
</organism>
<sequence length="380" mass="41919">MRVIHTMCMTFFVTHACHLPPFRPHLSLSLAASRTTSRAMAENAVKNVASAVTAELTSRVFSALARRYGEDAATGEKLQRLEMLLIKIHSAIEVSEKCTIIENSSLRRWRGKLKDAAAEGDEVLAGFLPGRAADGQASNGDKQEGEAVSSSSAPAPAPEVSVTGNSLSDMVQGICNVFFPDVMERLDRTLGSLEKLSPDIGDFIALLHLEALPRKVAPPDTTALAPTGAMAMETTTGETRKRRMMKRSGTDPKKFRGFLCYERPRLLQDRLEQALGVICKAVELADNNHELEDLEWLAYWAANLREAKRQGRDVLHAWRTQDNDEKRAVGGCDREKDDEIGTLVHWQEGLARDVVYFTRLVHLIPARVTLVECGVLPVCS</sequence>
<evidence type="ECO:0000313" key="1">
    <source>
        <dbReference type="EnsemblPlants" id="AVESA.00010b.r2.2CG0324700.1.CDS.1"/>
    </source>
</evidence>
<evidence type="ECO:0000313" key="2">
    <source>
        <dbReference type="Proteomes" id="UP001732700"/>
    </source>
</evidence>
<name>A0ACD5UXB9_AVESA</name>
<dbReference type="Proteomes" id="UP001732700">
    <property type="component" value="Chromosome 2C"/>
</dbReference>
<reference evidence="1" key="2">
    <citation type="submission" date="2025-09" db="UniProtKB">
        <authorList>
            <consortium name="EnsemblPlants"/>
        </authorList>
    </citation>
    <scope>IDENTIFICATION</scope>
</reference>
<accession>A0ACD5UXB9</accession>
<reference evidence="1" key="1">
    <citation type="submission" date="2021-05" db="EMBL/GenBank/DDBJ databases">
        <authorList>
            <person name="Scholz U."/>
            <person name="Mascher M."/>
            <person name="Fiebig A."/>
        </authorList>
    </citation>
    <scope>NUCLEOTIDE SEQUENCE [LARGE SCALE GENOMIC DNA]</scope>
</reference>
<keyword evidence="2" id="KW-1185">Reference proteome</keyword>